<dbReference type="PANTHER" id="PTHR42743:SF10">
    <property type="entry name" value="D-ALANINE AMINOTRANSFERASE"/>
    <property type="match status" value="1"/>
</dbReference>
<accession>A0ABY5TS64</accession>
<dbReference type="InterPro" id="IPR050571">
    <property type="entry name" value="Class-IV_PLP-Dep_Aminotrnsfr"/>
</dbReference>
<name>A0ABY5TS64_9GAMM</name>
<sequence length="285" mass="31315">MSIAFLDGEYMPIEQAKISPMDRGFLFGDGIYEVVPSYAGKMVGFALHIARMKDGLEAIGIQLDWSIDDWATVCNRLISENDPGNLGIYLHVSRGTDTKRFHAFPENIAPTVFAYTFAIAPAPIADKSRVTAKKASTTRDLRWDRCQIKSTALLGNVLHFQHGYAQGSDETLLFNADNQLTEASACNVFIVKNGTVITPLLDNQKLPGITRQIILDVLRNDGQIAVQERIVTMDEVANADEVWITSSSKEIAPITEIDGKPVGDGSIGDIWLAAQTLYSAAKFNY</sequence>
<dbReference type="SUPFAM" id="SSF56752">
    <property type="entry name" value="D-aminoacid aminotransferase-like PLP-dependent enzymes"/>
    <property type="match status" value="1"/>
</dbReference>
<reference evidence="6" key="1">
    <citation type="submission" date="2022-08" db="EMBL/GenBank/DDBJ databases">
        <title>Catabolic pathway analysis in culturable SAR92 clade bacteria reveals their overlooked roles in DMSP degradation in coastal seas.</title>
        <authorList>
            <person name="He X."/>
            <person name="Zhang X."/>
            <person name="Zhang Y."/>
        </authorList>
    </citation>
    <scope>NUCLEOTIDE SEQUENCE</scope>
    <source>
        <strain evidence="6">H455</strain>
    </source>
</reference>
<dbReference type="EMBL" id="CP103416">
    <property type="protein sequence ID" value="UVW36195.1"/>
    <property type="molecule type" value="Genomic_DNA"/>
</dbReference>
<proteinExistence type="inferred from homology"/>
<keyword evidence="6" id="KW-0808">Transferase</keyword>
<dbReference type="InterPro" id="IPR043132">
    <property type="entry name" value="BCAT-like_C"/>
</dbReference>
<dbReference type="GO" id="GO:0008483">
    <property type="term" value="F:transaminase activity"/>
    <property type="evidence" value="ECO:0007669"/>
    <property type="project" value="UniProtKB-KW"/>
</dbReference>
<evidence type="ECO:0000256" key="3">
    <source>
        <dbReference type="ARBA" id="ARBA00022898"/>
    </source>
</evidence>
<dbReference type="InterPro" id="IPR018300">
    <property type="entry name" value="Aminotrans_IV_CS"/>
</dbReference>
<dbReference type="InterPro" id="IPR036038">
    <property type="entry name" value="Aminotransferase-like"/>
</dbReference>
<evidence type="ECO:0000256" key="4">
    <source>
        <dbReference type="RuleBase" id="RU004106"/>
    </source>
</evidence>
<gene>
    <name evidence="6" type="ORF">NYF23_06195</name>
</gene>
<evidence type="ECO:0000313" key="7">
    <source>
        <dbReference type="Proteomes" id="UP001059934"/>
    </source>
</evidence>
<comment type="cofactor">
    <cofactor evidence="1 5">
        <name>pyridoxal 5'-phosphate</name>
        <dbReference type="ChEBI" id="CHEBI:597326"/>
    </cofactor>
</comment>
<dbReference type="Proteomes" id="UP001059934">
    <property type="component" value="Chromosome"/>
</dbReference>
<dbReference type="InterPro" id="IPR001544">
    <property type="entry name" value="Aminotrans_IV"/>
</dbReference>
<protein>
    <submittedName>
        <fullName evidence="6">Aminotransferase class IV</fullName>
    </submittedName>
</protein>
<keyword evidence="7" id="KW-1185">Reference proteome</keyword>
<dbReference type="Gene3D" id="3.20.10.10">
    <property type="entry name" value="D-amino Acid Aminotransferase, subunit A, domain 2"/>
    <property type="match status" value="1"/>
</dbReference>
<dbReference type="Pfam" id="PF01063">
    <property type="entry name" value="Aminotran_4"/>
    <property type="match status" value="1"/>
</dbReference>
<keyword evidence="3 5" id="KW-0663">Pyridoxal phosphate</keyword>
<dbReference type="InterPro" id="IPR043131">
    <property type="entry name" value="BCAT-like_N"/>
</dbReference>
<evidence type="ECO:0000313" key="6">
    <source>
        <dbReference type="EMBL" id="UVW36195.1"/>
    </source>
</evidence>
<organism evidence="6 7">
    <name type="scientific">SAR92 clade bacterium H455</name>
    <dbReference type="NCBI Taxonomy" id="2974818"/>
    <lineage>
        <taxon>Bacteria</taxon>
        <taxon>Pseudomonadati</taxon>
        <taxon>Pseudomonadota</taxon>
        <taxon>Gammaproteobacteria</taxon>
        <taxon>Cellvibrionales</taxon>
        <taxon>Porticoccaceae</taxon>
        <taxon>SAR92 clade</taxon>
    </lineage>
</organism>
<evidence type="ECO:0000256" key="2">
    <source>
        <dbReference type="ARBA" id="ARBA00009320"/>
    </source>
</evidence>
<keyword evidence="6" id="KW-0032">Aminotransferase</keyword>
<comment type="similarity">
    <text evidence="2 4">Belongs to the class-IV pyridoxal-phosphate-dependent aminotransferase family.</text>
</comment>
<dbReference type="PROSITE" id="PS00770">
    <property type="entry name" value="AA_TRANSFER_CLASS_4"/>
    <property type="match status" value="1"/>
</dbReference>
<evidence type="ECO:0000256" key="5">
    <source>
        <dbReference type="RuleBase" id="RU004516"/>
    </source>
</evidence>
<dbReference type="PANTHER" id="PTHR42743">
    <property type="entry name" value="AMINO-ACID AMINOTRANSFERASE"/>
    <property type="match status" value="1"/>
</dbReference>
<dbReference type="Gene3D" id="3.30.470.10">
    <property type="match status" value="1"/>
</dbReference>
<evidence type="ECO:0000256" key="1">
    <source>
        <dbReference type="ARBA" id="ARBA00001933"/>
    </source>
</evidence>